<gene>
    <name evidence="1" type="ORF">Val02_64400</name>
</gene>
<name>A0A8J4DT97_9ACTN</name>
<proteinExistence type="predicted"/>
<dbReference type="SUPFAM" id="SSF140453">
    <property type="entry name" value="EsxAB dimer-like"/>
    <property type="match status" value="1"/>
</dbReference>
<evidence type="ECO:0008006" key="3">
    <source>
        <dbReference type="Google" id="ProtNLM"/>
    </source>
</evidence>
<comment type="caution">
    <text evidence="1">The sequence shown here is derived from an EMBL/GenBank/DDBJ whole genome shotgun (WGS) entry which is preliminary data.</text>
</comment>
<evidence type="ECO:0000313" key="2">
    <source>
        <dbReference type="Proteomes" id="UP000619260"/>
    </source>
</evidence>
<dbReference type="Gene3D" id="1.10.287.1060">
    <property type="entry name" value="ESAT-6-like"/>
    <property type="match status" value="1"/>
</dbReference>
<protein>
    <recommendedName>
        <fullName evidence="3">WXG100 family type VII secretion target</fullName>
    </recommendedName>
</protein>
<dbReference type="Proteomes" id="UP000619260">
    <property type="component" value="Unassembled WGS sequence"/>
</dbReference>
<accession>A0A8J4DT97</accession>
<dbReference type="AlphaFoldDB" id="A0A8J4DT97"/>
<keyword evidence="2" id="KW-1185">Reference proteome</keyword>
<dbReference type="InterPro" id="IPR010310">
    <property type="entry name" value="T7SS_ESAT-6-like"/>
</dbReference>
<dbReference type="EMBL" id="BOPF01000028">
    <property type="protein sequence ID" value="GIJ49554.1"/>
    <property type="molecule type" value="Genomic_DNA"/>
</dbReference>
<dbReference type="InterPro" id="IPR036689">
    <property type="entry name" value="ESAT-6-like_sf"/>
</dbReference>
<evidence type="ECO:0000313" key="1">
    <source>
        <dbReference type="EMBL" id="GIJ49554.1"/>
    </source>
</evidence>
<dbReference type="RefSeq" id="WP_203903017.1">
    <property type="nucleotide sequence ID" value="NZ_BOPF01000028.1"/>
</dbReference>
<dbReference type="Pfam" id="PF06013">
    <property type="entry name" value="WXG100"/>
    <property type="match status" value="1"/>
</dbReference>
<organism evidence="1 2">
    <name type="scientific">Virgisporangium aliadipatigenens</name>
    <dbReference type="NCBI Taxonomy" id="741659"/>
    <lineage>
        <taxon>Bacteria</taxon>
        <taxon>Bacillati</taxon>
        <taxon>Actinomycetota</taxon>
        <taxon>Actinomycetes</taxon>
        <taxon>Micromonosporales</taxon>
        <taxon>Micromonosporaceae</taxon>
        <taxon>Virgisporangium</taxon>
    </lineage>
</organism>
<sequence length="103" mass="11587">MPNIDGTTMVIPNDLESVSRDIHTRGQAILDQLEWLEGQLAPIAGDWVGGAHTYYQGLQDMWNLSADGLFGPDGIMAIIARIMHINWTNYSEAELTNTNYWKH</sequence>
<reference evidence="1" key="1">
    <citation type="submission" date="2021-01" db="EMBL/GenBank/DDBJ databases">
        <title>Whole genome shotgun sequence of Virgisporangium aliadipatigenens NBRC 105644.</title>
        <authorList>
            <person name="Komaki H."/>
            <person name="Tamura T."/>
        </authorList>
    </citation>
    <scope>NUCLEOTIDE SEQUENCE</scope>
    <source>
        <strain evidence="1">NBRC 105644</strain>
    </source>
</reference>